<dbReference type="InterPro" id="IPR044571">
    <property type="entry name" value="P4KG1-8"/>
</dbReference>
<accession>A0A498JAX1</accession>
<keyword evidence="4" id="KW-0547">Nucleotide-binding</keyword>
<dbReference type="AlphaFoldDB" id="A0A498JAX1"/>
<dbReference type="PRINTS" id="PR00348">
    <property type="entry name" value="UBIQUITIN"/>
</dbReference>
<dbReference type="Pfam" id="PF00240">
    <property type="entry name" value="ubiquitin"/>
    <property type="match status" value="2"/>
</dbReference>
<dbReference type="PANTHER" id="PTHR45800">
    <property type="entry name" value="PHOSPHATIDYLINOSITOL 4-KINASE GAMMA"/>
    <property type="match status" value="1"/>
</dbReference>
<keyword evidence="6" id="KW-0067">ATP-binding</keyword>
<dbReference type="PROSITE" id="PS50053">
    <property type="entry name" value="UBIQUITIN_2"/>
    <property type="match status" value="2"/>
</dbReference>
<proteinExistence type="inferred from homology"/>
<dbReference type="GO" id="GO:0005524">
    <property type="term" value="F:ATP binding"/>
    <property type="evidence" value="ECO:0007669"/>
    <property type="project" value="UniProtKB-KW"/>
</dbReference>
<dbReference type="STRING" id="3750.A0A498JAX1"/>
<dbReference type="InterPro" id="IPR000403">
    <property type="entry name" value="PI3/4_kinase_cat_dom"/>
</dbReference>
<dbReference type="GO" id="GO:0004430">
    <property type="term" value="F:1-phosphatidylinositol 4-kinase activity"/>
    <property type="evidence" value="ECO:0007669"/>
    <property type="project" value="UniProtKB-EC"/>
</dbReference>
<comment type="similarity">
    <text evidence="1">Belongs to the PI3/PI4-kinase family. Type II PI4K subfamily.</text>
</comment>
<dbReference type="CDD" id="cd17039">
    <property type="entry name" value="Ubl_ubiquitin_like"/>
    <property type="match status" value="1"/>
</dbReference>
<keyword evidence="5" id="KW-0418">Kinase</keyword>
<dbReference type="PANTHER" id="PTHR45800:SF24">
    <property type="entry name" value="PHOSPHATIDYLINOSITOL 4-KINASE GAMMA 4"/>
    <property type="match status" value="1"/>
</dbReference>
<feature type="domain" description="PI3K/PI4K catalytic" evidence="8">
    <location>
        <begin position="367"/>
        <end position="660"/>
    </location>
</feature>
<evidence type="ECO:0000256" key="6">
    <source>
        <dbReference type="ARBA" id="ARBA00022840"/>
    </source>
</evidence>
<evidence type="ECO:0000256" key="5">
    <source>
        <dbReference type="ARBA" id="ARBA00022777"/>
    </source>
</evidence>
<evidence type="ECO:0000256" key="2">
    <source>
        <dbReference type="ARBA" id="ARBA00012169"/>
    </source>
</evidence>
<keyword evidence="10" id="KW-1185">Reference proteome</keyword>
<dbReference type="Gene3D" id="3.10.20.90">
    <property type="entry name" value="Phosphatidylinositol 3-kinase Catalytic Subunit, Chain A, domain 1"/>
    <property type="match status" value="2"/>
</dbReference>
<evidence type="ECO:0000259" key="7">
    <source>
        <dbReference type="PROSITE" id="PS50053"/>
    </source>
</evidence>
<comment type="caution">
    <text evidence="9">The sequence shown here is derived from an EMBL/GenBank/DDBJ whole genome shotgun (WGS) entry which is preliminary data.</text>
</comment>
<evidence type="ECO:0000313" key="9">
    <source>
        <dbReference type="EMBL" id="RXH92868.1"/>
    </source>
</evidence>
<dbReference type="SMART" id="SM00213">
    <property type="entry name" value="UBQ"/>
    <property type="match status" value="2"/>
</dbReference>
<sequence>MLLRTFPGHFDKVIIRRQNPTPHISQAATRVFLPFPLSHFPSVLQTLAATRQIANRAEFFSVTPCFPGLDPWVLFPFPFGGEEELFDFLGKFRIKSIMSSAVIAALTPVHSEPAFPQSCMSSDESILIYLSVSGSTTPLSVLGSDSIESVKLRIQTYKGFVAKKQKLVCGGRELARSNSILREYGVTDGNILHLVLRLSDLQEINVRTTCGKEFTFHVERGQDVGYVKQKIAKKSKEFVDLEEQEVVYDGKLLEDQRLIDDICKHNDAVLHLLVRKSAKVRARPVVKNFELSVVASQLDDGKNYEVGGDNVKRQYDEHDFKRDYEVVLRKPPDRGFLLEPVIVNRKIELPSQIRDMVHDTSVGLDSGSYPIRSMEGTGGAYFMLDSSGQKYVSVFKPIDEEPMAQNNPRGLPLSLDGEGLKKGTRVGEGAFREVAAYLLDHPMGGYRMPFGNAKGFAGVPPTFIVKCFHKVFNHPGDATVKIGSLQKFMENSGSCEDMGPAAFPTEEVHKISVLDIRLANADRHAGNILLGKEGEDGQTVLIPIDHGYCLPETFEDITFDWLYWPQARKPYADEVIDYIKSLDAEEDIAILKFHGWDMPRKCARTLRISTMLLKKGAERQFTPFAIGNIMCRKTLNKESIIEEMVQEAEDSVLPDSSEDSFLETVSQIMDRRLEEIARSLS</sequence>
<dbReference type="SUPFAM" id="SSF54236">
    <property type="entry name" value="Ubiquitin-like"/>
    <property type="match status" value="2"/>
</dbReference>
<gene>
    <name evidence="9" type="ORF">DVH24_011892</name>
</gene>
<reference evidence="9 10" key="1">
    <citation type="submission" date="2018-10" db="EMBL/GenBank/DDBJ databases">
        <title>A high-quality apple genome assembly.</title>
        <authorList>
            <person name="Hu J."/>
        </authorList>
    </citation>
    <scope>NUCLEOTIDE SEQUENCE [LARGE SCALE GENOMIC DNA]</scope>
    <source>
        <strain evidence="10">cv. HFTH1</strain>
        <tissue evidence="9">Young leaf</tissue>
    </source>
</reference>
<dbReference type="InterPro" id="IPR000626">
    <property type="entry name" value="Ubiquitin-like_dom"/>
</dbReference>
<dbReference type="InterPro" id="IPR029071">
    <property type="entry name" value="Ubiquitin-like_domsf"/>
</dbReference>
<name>A0A498JAX1_MALDO</name>
<evidence type="ECO:0000256" key="4">
    <source>
        <dbReference type="ARBA" id="ARBA00022741"/>
    </source>
</evidence>
<dbReference type="InterPro" id="IPR019956">
    <property type="entry name" value="Ubiquitin_dom"/>
</dbReference>
<dbReference type="PROSITE" id="PS50290">
    <property type="entry name" value="PI3_4_KINASE_3"/>
    <property type="match status" value="1"/>
</dbReference>
<evidence type="ECO:0000256" key="3">
    <source>
        <dbReference type="ARBA" id="ARBA00022679"/>
    </source>
</evidence>
<keyword evidence="3" id="KW-0808">Transferase</keyword>
<dbReference type="Pfam" id="PF00454">
    <property type="entry name" value="PI3_PI4_kinase"/>
    <property type="match status" value="1"/>
</dbReference>
<protein>
    <recommendedName>
        <fullName evidence="2">1-phosphatidylinositol 4-kinase</fullName>
        <ecNumber evidence="2">2.7.1.67</ecNumber>
    </recommendedName>
</protein>
<dbReference type="EMBL" id="RDQH01000333">
    <property type="protein sequence ID" value="RXH92868.1"/>
    <property type="molecule type" value="Genomic_DNA"/>
</dbReference>
<dbReference type="InterPro" id="IPR011009">
    <property type="entry name" value="Kinase-like_dom_sf"/>
</dbReference>
<evidence type="ECO:0000259" key="8">
    <source>
        <dbReference type="PROSITE" id="PS50290"/>
    </source>
</evidence>
<dbReference type="SUPFAM" id="SSF56112">
    <property type="entry name" value="Protein kinase-like (PK-like)"/>
    <property type="match status" value="1"/>
</dbReference>
<feature type="domain" description="Ubiquitin-like" evidence="7">
    <location>
        <begin position="126"/>
        <end position="197"/>
    </location>
</feature>
<organism evidence="9 10">
    <name type="scientific">Malus domestica</name>
    <name type="common">Apple</name>
    <name type="synonym">Pyrus malus</name>
    <dbReference type="NCBI Taxonomy" id="3750"/>
    <lineage>
        <taxon>Eukaryota</taxon>
        <taxon>Viridiplantae</taxon>
        <taxon>Streptophyta</taxon>
        <taxon>Embryophyta</taxon>
        <taxon>Tracheophyta</taxon>
        <taxon>Spermatophyta</taxon>
        <taxon>Magnoliopsida</taxon>
        <taxon>eudicotyledons</taxon>
        <taxon>Gunneridae</taxon>
        <taxon>Pentapetalae</taxon>
        <taxon>rosids</taxon>
        <taxon>fabids</taxon>
        <taxon>Rosales</taxon>
        <taxon>Rosaceae</taxon>
        <taxon>Amygdaloideae</taxon>
        <taxon>Maleae</taxon>
        <taxon>Malus</taxon>
    </lineage>
</organism>
<dbReference type="Proteomes" id="UP000290289">
    <property type="component" value="Chromosome 7"/>
</dbReference>
<evidence type="ECO:0000256" key="1">
    <source>
        <dbReference type="ARBA" id="ARBA00008941"/>
    </source>
</evidence>
<evidence type="ECO:0000313" key="10">
    <source>
        <dbReference type="Proteomes" id="UP000290289"/>
    </source>
</evidence>
<feature type="domain" description="Ubiquitin-like" evidence="7">
    <location>
        <begin position="202"/>
        <end position="279"/>
    </location>
</feature>
<dbReference type="EC" id="2.7.1.67" evidence="2"/>